<sequence>MQVNLSSGEIKQLPLVIIPEEYLNHLTSFNTMLIETVAWIEKRMSLSTISVALKSPRLEIRAPSSVNLNQTFTIVVRFKNPLNELLQNCFYVVEAKGFSQKSVRVDDVAPLSLAQQTLEMRTYYDNVDTFIVKFQSSQLRDVTGNFKLNINGGYNRTRLFGAYTQYLIGVILSLHKIEICSVHKSFFQLITCHIEGTHSLLHSFETSKYVIDFSSALYGFSTFFHRSLCVEN</sequence>
<dbReference type="Proteomes" id="UP000288716">
    <property type="component" value="Unassembled WGS sequence"/>
</dbReference>
<dbReference type="SUPFAM" id="SSF49309">
    <property type="entry name" value="Transglutaminase, two C-terminal domains"/>
    <property type="match status" value="1"/>
</dbReference>
<dbReference type="InterPro" id="IPR013783">
    <property type="entry name" value="Ig-like_fold"/>
</dbReference>
<evidence type="ECO:0000259" key="1">
    <source>
        <dbReference type="Pfam" id="PF00927"/>
    </source>
</evidence>
<dbReference type="PANTHER" id="PTHR11590:SF81">
    <property type="entry name" value="PROTEIN-GLUTAMINE GAMMA-GLUTAMYLTRANSFERASE K-LIKE ISOFORM X4"/>
    <property type="match status" value="1"/>
</dbReference>
<dbReference type="PANTHER" id="PTHR11590">
    <property type="entry name" value="PROTEIN-GLUTAMINE GAMMA-GLUTAMYLTRANSFERASE"/>
    <property type="match status" value="1"/>
</dbReference>
<dbReference type="InterPro" id="IPR050779">
    <property type="entry name" value="Transglutaminase"/>
</dbReference>
<keyword evidence="2" id="KW-0808">Transferase</keyword>
<gene>
    <name evidence="2" type="ORF">B4U80_14299</name>
</gene>
<comment type="caution">
    <text evidence="2">The sequence shown here is derived from an EMBL/GenBank/DDBJ whole genome shotgun (WGS) entry which is preliminary data.</text>
</comment>
<dbReference type="Gene3D" id="2.60.40.10">
    <property type="entry name" value="Immunoglobulins"/>
    <property type="match status" value="1"/>
</dbReference>
<name>A0A443RYI3_9ACAR</name>
<feature type="domain" description="Transglutaminase C-terminal" evidence="1">
    <location>
        <begin position="56"/>
        <end position="144"/>
    </location>
</feature>
<proteinExistence type="predicted"/>
<evidence type="ECO:0000313" key="2">
    <source>
        <dbReference type="EMBL" id="RWS20284.1"/>
    </source>
</evidence>
<protein>
    <submittedName>
        <fullName evidence="2">Protein-glutamine gamma-glutamyltransferase 2-like protein</fullName>
    </submittedName>
</protein>
<dbReference type="InterPro" id="IPR008958">
    <property type="entry name" value="Transglutaminase_C"/>
</dbReference>
<dbReference type="AlphaFoldDB" id="A0A443RYI3"/>
<dbReference type="GO" id="GO:0003810">
    <property type="term" value="F:protein-glutamine gamma-glutamyltransferase activity"/>
    <property type="evidence" value="ECO:0007669"/>
    <property type="project" value="InterPro"/>
</dbReference>
<dbReference type="EMBL" id="NCKV01018592">
    <property type="protein sequence ID" value="RWS20284.1"/>
    <property type="molecule type" value="Genomic_DNA"/>
</dbReference>
<dbReference type="InterPro" id="IPR036238">
    <property type="entry name" value="Transglutaminase_C_sf"/>
</dbReference>
<dbReference type="VEuPathDB" id="VectorBase:LDEU011756"/>
<keyword evidence="3" id="KW-1185">Reference proteome</keyword>
<accession>A0A443RYI3</accession>
<evidence type="ECO:0000313" key="3">
    <source>
        <dbReference type="Proteomes" id="UP000288716"/>
    </source>
</evidence>
<reference evidence="2 3" key="1">
    <citation type="journal article" date="2018" name="Gigascience">
        <title>Genomes of trombidid mites reveal novel predicted allergens and laterally-transferred genes associated with secondary metabolism.</title>
        <authorList>
            <person name="Dong X."/>
            <person name="Chaisiri K."/>
            <person name="Xia D."/>
            <person name="Armstrong S.D."/>
            <person name="Fang Y."/>
            <person name="Donnelly M.J."/>
            <person name="Kadowaki T."/>
            <person name="McGarry J.W."/>
            <person name="Darby A.C."/>
            <person name="Makepeace B.L."/>
        </authorList>
    </citation>
    <scope>NUCLEOTIDE SEQUENCE [LARGE SCALE GENOMIC DNA]</scope>
    <source>
        <strain evidence="2">UoL-UT</strain>
    </source>
</reference>
<organism evidence="2 3">
    <name type="scientific">Leptotrombidium deliense</name>
    <dbReference type="NCBI Taxonomy" id="299467"/>
    <lineage>
        <taxon>Eukaryota</taxon>
        <taxon>Metazoa</taxon>
        <taxon>Ecdysozoa</taxon>
        <taxon>Arthropoda</taxon>
        <taxon>Chelicerata</taxon>
        <taxon>Arachnida</taxon>
        <taxon>Acari</taxon>
        <taxon>Acariformes</taxon>
        <taxon>Trombidiformes</taxon>
        <taxon>Prostigmata</taxon>
        <taxon>Anystina</taxon>
        <taxon>Parasitengona</taxon>
        <taxon>Trombiculoidea</taxon>
        <taxon>Trombiculidae</taxon>
        <taxon>Leptotrombidium</taxon>
    </lineage>
</organism>
<dbReference type="Pfam" id="PF00927">
    <property type="entry name" value="Transglut_C"/>
    <property type="match status" value="1"/>
</dbReference>